<dbReference type="EnsemblPlants" id="HORVU.MOREX.r3.1HG0042380.1">
    <property type="protein sequence ID" value="HORVU.MOREX.r3.1HG0042380.1.CDS1"/>
    <property type="gene ID" value="HORVU.MOREX.r3.1HG0042380"/>
</dbReference>
<evidence type="ECO:0000313" key="3">
    <source>
        <dbReference type="Proteomes" id="UP000011116"/>
    </source>
</evidence>
<protein>
    <recommendedName>
        <fullName evidence="1">Reverse transcriptase domain-containing protein</fullName>
    </recommendedName>
</protein>
<organism evidence="2 3">
    <name type="scientific">Hordeum vulgare subsp. vulgare</name>
    <name type="common">Domesticated barley</name>
    <dbReference type="NCBI Taxonomy" id="112509"/>
    <lineage>
        <taxon>Eukaryota</taxon>
        <taxon>Viridiplantae</taxon>
        <taxon>Streptophyta</taxon>
        <taxon>Embryophyta</taxon>
        <taxon>Tracheophyta</taxon>
        <taxon>Spermatophyta</taxon>
        <taxon>Magnoliopsida</taxon>
        <taxon>Liliopsida</taxon>
        <taxon>Poales</taxon>
        <taxon>Poaceae</taxon>
        <taxon>BOP clade</taxon>
        <taxon>Pooideae</taxon>
        <taxon>Triticodae</taxon>
        <taxon>Triticeae</taxon>
        <taxon>Hordeinae</taxon>
        <taxon>Hordeum</taxon>
    </lineage>
</organism>
<dbReference type="InterPro" id="IPR000477">
    <property type="entry name" value="RT_dom"/>
</dbReference>
<reference evidence="3" key="1">
    <citation type="journal article" date="2012" name="Nature">
        <title>A physical, genetic and functional sequence assembly of the barley genome.</title>
        <authorList>
            <consortium name="The International Barley Genome Sequencing Consortium"/>
            <person name="Mayer K.F."/>
            <person name="Waugh R."/>
            <person name="Brown J.W."/>
            <person name="Schulman A."/>
            <person name="Langridge P."/>
            <person name="Platzer M."/>
            <person name="Fincher G.B."/>
            <person name="Muehlbauer G.J."/>
            <person name="Sato K."/>
            <person name="Close T.J."/>
            <person name="Wise R.P."/>
            <person name="Stein N."/>
        </authorList>
    </citation>
    <scope>NUCLEOTIDE SEQUENCE [LARGE SCALE GENOMIC DNA]</scope>
    <source>
        <strain evidence="3">cv. Morex</strain>
    </source>
</reference>
<dbReference type="AlphaFoldDB" id="A0A8I6WPA9"/>
<dbReference type="PANTHER" id="PTHR19446">
    <property type="entry name" value="REVERSE TRANSCRIPTASES"/>
    <property type="match status" value="1"/>
</dbReference>
<dbReference type="PROSITE" id="PS50878">
    <property type="entry name" value="RT_POL"/>
    <property type="match status" value="1"/>
</dbReference>
<feature type="domain" description="Reverse transcriptase" evidence="1">
    <location>
        <begin position="1"/>
        <end position="132"/>
    </location>
</feature>
<dbReference type="Pfam" id="PF00078">
    <property type="entry name" value="RVT_1"/>
    <property type="match status" value="1"/>
</dbReference>
<accession>A0A8I6WPA9</accession>
<evidence type="ECO:0000259" key="1">
    <source>
        <dbReference type="PROSITE" id="PS50878"/>
    </source>
</evidence>
<sequence>MVALLPKKESAMKVQDFRPISLIHLVSKIIAKVLATRLRGVISSIISPAQSGFLSSKSTQDSFLYAQNAVRSLHRKKRPALMFKLDIAKAFDNVSWEYLLELQQHLGFPSRWRDWIALLLSSASSAVMLNGS</sequence>
<proteinExistence type="predicted"/>
<keyword evidence="3" id="KW-1185">Reference proteome</keyword>
<dbReference type="SMR" id="A0A8I6WPA9"/>
<reference evidence="2" key="2">
    <citation type="submission" date="2020-10" db="EMBL/GenBank/DDBJ databases">
        <authorList>
            <person name="Scholz U."/>
            <person name="Mascher M."/>
            <person name="Fiebig A."/>
        </authorList>
    </citation>
    <scope>NUCLEOTIDE SEQUENCE [LARGE SCALE GENOMIC DNA]</scope>
    <source>
        <strain evidence="2">cv. Morex</strain>
    </source>
</reference>
<dbReference type="Proteomes" id="UP000011116">
    <property type="component" value="Chromosome 1H"/>
</dbReference>
<dbReference type="Gramene" id="HORVU.MOREX.r3.1HG0042380.1">
    <property type="protein sequence ID" value="HORVU.MOREX.r3.1HG0042380.1.CDS1"/>
    <property type="gene ID" value="HORVU.MOREX.r3.1HG0042380"/>
</dbReference>
<name>A0A8I6WPA9_HORVV</name>
<evidence type="ECO:0000313" key="2">
    <source>
        <dbReference type="EnsemblPlants" id="HORVU.MOREX.r3.1HG0042380.1.CDS1"/>
    </source>
</evidence>
<reference evidence="2" key="3">
    <citation type="submission" date="2022-01" db="UniProtKB">
        <authorList>
            <consortium name="EnsemblPlants"/>
        </authorList>
    </citation>
    <scope>IDENTIFICATION</scope>
    <source>
        <strain evidence="2">subsp. vulgare</strain>
    </source>
</reference>